<evidence type="ECO:0000313" key="2">
    <source>
        <dbReference type="Proteomes" id="UP000534186"/>
    </source>
</evidence>
<evidence type="ECO:0000313" key="1">
    <source>
        <dbReference type="EMBL" id="NYF54163.1"/>
    </source>
</evidence>
<protein>
    <submittedName>
        <fullName evidence="1">Uncharacterized protein</fullName>
    </submittedName>
</protein>
<dbReference type="Proteomes" id="UP000534186">
    <property type="component" value="Unassembled WGS sequence"/>
</dbReference>
<accession>A0A7Y9T4M3</accession>
<sequence length="86" mass="9459">MLATLEMDTCVPTERVKSGWSTLLMRLTSPSCKHSRNWLASDSLVTHLVITGYCELIARLPLGSKRSPSLPSTGLRLCGECDTSFM</sequence>
<proteinExistence type="predicted"/>
<comment type="caution">
    <text evidence="1">The sequence shown here is derived from an EMBL/GenBank/DDBJ whole genome shotgun (WGS) entry which is preliminary data.</text>
</comment>
<organism evidence="1 2">
    <name type="scientific">Tunturiibacter lichenicola</name>
    <dbReference type="NCBI Taxonomy" id="2051959"/>
    <lineage>
        <taxon>Bacteria</taxon>
        <taxon>Pseudomonadati</taxon>
        <taxon>Acidobacteriota</taxon>
        <taxon>Terriglobia</taxon>
        <taxon>Terriglobales</taxon>
        <taxon>Acidobacteriaceae</taxon>
        <taxon>Tunturiibacter</taxon>
    </lineage>
</organism>
<dbReference type="AlphaFoldDB" id="A0A7Y9T4M3"/>
<reference evidence="1 2" key="1">
    <citation type="submission" date="2020-07" db="EMBL/GenBank/DDBJ databases">
        <title>Genomic Encyclopedia of Type Strains, Phase IV (KMG-V): Genome sequencing to study the core and pangenomes of soil and plant-associated prokaryotes.</title>
        <authorList>
            <person name="Whitman W."/>
        </authorList>
    </citation>
    <scope>NUCLEOTIDE SEQUENCE [LARGE SCALE GENOMIC DNA]</scope>
    <source>
        <strain evidence="1 2">M8UP30</strain>
    </source>
</reference>
<gene>
    <name evidence="1" type="ORF">HDF12_004585</name>
</gene>
<dbReference type="EMBL" id="JACCCV010000003">
    <property type="protein sequence ID" value="NYF54163.1"/>
    <property type="molecule type" value="Genomic_DNA"/>
</dbReference>
<name>A0A7Y9T4M3_9BACT</name>